<evidence type="ECO:0000259" key="5">
    <source>
        <dbReference type="Pfam" id="PF10671"/>
    </source>
</evidence>
<accession>A0AA42S6Y0</accession>
<feature type="region of interest" description="Disordered" evidence="3">
    <location>
        <begin position="119"/>
        <end position="165"/>
    </location>
</feature>
<feature type="compositionally biased region" description="Low complexity" evidence="3">
    <location>
        <begin position="123"/>
        <end position="151"/>
    </location>
</feature>
<dbReference type="RefSeq" id="WP_279996845.1">
    <property type="nucleotide sequence ID" value="NZ_JAOCDZ010000021.1"/>
</dbReference>
<dbReference type="InterPro" id="IPR033645">
    <property type="entry name" value="VirB9/CagX/TrbG_C"/>
</dbReference>
<evidence type="ECO:0000256" key="3">
    <source>
        <dbReference type="SAM" id="MobiDB-lite"/>
    </source>
</evidence>
<evidence type="ECO:0000256" key="4">
    <source>
        <dbReference type="SAM" id="SignalP"/>
    </source>
</evidence>
<dbReference type="Pfam" id="PF10671">
    <property type="entry name" value="TcpQ"/>
    <property type="match status" value="1"/>
</dbReference>
<evidence type="ECO:0000313" key="7">
    <source>
        <dbReference type="Proteomes" id="UP001161094"/>
    </source>
</evidence>
<feature type="domain" description="Toxin co-regulated pilus biosynthesis protein Q C-terminal" evidence="5">
    <location>
        <begin position="225"/>
        <end position="302"/>
    </location>
</feature>
<dbReference type="AlphaFoldDB" id="A0AA42S6Y0"/>
<evidence type="ECO:0000256" key="1">
    <source>
        <dbReference type="ARBA" id="ARBA00006135"/>
    </source>
</evidence>
<dbReference type="InterPro" id="IPR010258">
    <property type="entry name" value="Conjugal_tfr_TrbG/VirB9/CagX"/>
</dbReference>
<keyword evidence="2 4" id="KW-0732">Signal</keyword>
<dbReference type="Proteomes" id="UP001161094">
    <property type="component" value="Unassembled WGS sequence"/>
</dbReference>
<comment type="caution">
    <text evidence="6">The sequence shown here is derived from an EMBL/GenBank/DDBJ whole genome shotgun (WGS) entry which is preliminary data.</text>
</comment>
<dbReference type="Gene3D" id="2.60.40.2500">
    <property type="match status" value="1"/>
</dbReference>
<dbReference type="InterPro" id="IPR018927">
    <property type="entry name" value="Pilus_synth_Q_C"/>
</dbReference>
<feature type="signal peptide" evidence="4">
    <location>
        <begin position="1"/>
        <end position="21"/>
    </location>
</feature>
<dbReference type="CDD" id="cd06911">
    <property type="entry name" value="VirB9_CagX_TrbG"/>
    <property type="match status" value="1"/>
</dbReference>
<reference evidence="6" key="1">
    <citation type="submission" date="2022-09" db="EMBL/GenBank/DDBJ databases">
        <title>Intensive care unit water sources are persistently colonized with multi-drug resistant bacteria and are the site of extensive horizontal gene transfer of antibiotic resistance genes.</title>
        <authorList>
            <person name="Diorio-Toth L."/>
        </authorList>
    </citation>
    <scope>NUCLEOTIDE SEQUENCE</scope>
    <source>
        <strain evidence="6">GD03843</strain>
    </source>
</reference>
<evidence type="ECO:0000313" key="6">
    <source>
        <dbReference type="EMBL" id="MDH0739043.1"/>
    </source>
</evidence>
<sequence>MVRIFFLAAGLSCLGACTSWPANGGAASAWQTTGSAARGFRFDWRLSGDPAVAPMQVFDDGKEVWLHFAPGQALPAIFGMRDALEHPLPYTRREPYAVVAGSWSALRFRGGRLSARAERDVEASAVPPAPVSASASTSAPASASTSASASPLPDATRSVAIPPSGVGELAARGPLGSAGDAPAKAATTALDAAVDGAPTESPPAMAASVPSISGDASAPAQFYRAAPPDTTLRAVLARWAGDSGWTFHPRHWAVDVDIPLSASAEFSGDFKSAVRELLSATELADKPLQPCFYSNQVLRVVPLAQSCSRAAVTQGAGV</sequence>
<gene>
    <name evidence="6" type="ORF">N5D93_24730</name>
</gene>
<name>A0AA42S6Y0_9BURK</name>
<comment type="similarity">
    <text evidence="1">Belongs to the TrbG/VirB9 family.</text>
</comment>
<dbReference type="Pfam" id="PF03524">
    <property type="entry name" value="CagX"/>
    <property type="match status" value="1"/>
</dbReference>
<organism evidence="6 7">
    <name type="scientific">Achromobacter spanius</name>
    <dbReference type="NCBI Taxonomy" id="217203"/>
    <lineage>
        <taxon>Bacteria</taxon>
        <taxon>Pseudomonadati</taxon>
        <taxon>Pseudomonadota</taxon>
        <taxon>Betaproteobacteria</taxon>
        <taxon>Burkholderiales</taxon>
        <taxon>Alcaligenaceae</taxon>
        <taxon>Achromobacter</taxon>
    </lineage>
</organism>
<evidence type="ECO:0000256" key="2">
    <source>
        <dbReference type="ARBA" id="ARBA00022729"/>
    </source>
</evidence>
<feature type="chain" id="PRO_5041451746" evidence="4">
    <location>
        <begin position="22"/>
        <end position="318"/>
    </location>
</feature>
<dbReference type="EMBL" id="JAOCDZ010000021">
    <property type="protein sequence ID" value="MDH0739043.1"/>
    <property type="molecule type" value="Genomic_DNA"/>
</dbReference>
<proteinExistence type="inferred from homology"/>
<protein>
    <submittedName>
        <fullName evidence="6">TcpQ domain-containing protein</fullName>
    </submittedName>
</protein>
<dbReference type="InterPro" id="IPR038161">
    <property type="entry name" value="VirB9/CagX/TrbG_C_sf"/>
</dbReference>
<dbReference type="Gene3D" id="3.55.50.70">
    <property type="match status" value="1"/>
</dbReference>